<evidence type="ECO:0000259" key="1">
    <source>
        <dbReference type="PROSITE" id="PS50994"/>
    </source>
</evidence>
<keyword evidence="3" id="KW-1185">Reference proteome</keyword>
<dbReference type="PANTHER" id="PTHR37984:SF11">
    <property type="entry name" value="INTEGRASE CATALYTIC DOMAIN-CONTAINING PROTEIN"/>
    <property type="match status" value="1"/>
</dbReference>
<evidence type="ECO:0000313" key="3">
    <source>
        <dbReference type="Proteomes" id="UP000225706"/>
    </source>
</evidence>
<dbReference type="PANTHER" id="PTHR37984">
    <property type="entry name" value="PROTEIN CBG26694"/>
    <property type="match status" value="1"/>
</dbReference>
<reference evidence="3" key="1">
    <citation type="journal article" date="2017" name="bioRxiv">
        <title>Comparative analysis of the genomes of Stylophora pistillata and Acropora digitifera provides evidence for extensive differences between species of corals.</title>
        <authorList>
            <person name="Voolstra C.R."/>
            <person name="Li Y."/>
            <person name="Liew Y.J."/>
            <person name="Baumgarten S."/>
            <person name="Zoccola D."/>
            <person name="Flot J.-F."/>
            <person name="Tambutte S."/>
            <person name="Allemand D."/>
            <person name="Aranda M."/>
        </authorList>
    </citation>
    <scope>NUCLEOTIDE SEQUENCE [LARGE SCALE GENOMIC DNA]</scope>
</reference>
<dbReference type="InterPro" id="IPR036397">
    <property type="entry name" value="RNaseH_sf"/>
</dbReference>
<dbReference type="GO" id="GO:0003676">
    <property type="term" value="F:nucleic acid binding"/>
    <property type="evidence" value="ECO:0007669"/>
    <property type="project" value="InterPro"/>
</dbReference>
<dbReference type="OrthoDB" id="5989652at2759"/>
<dbReference type="AlphaFoldDB" id="A0A2B4RXK7"/>
<gene>
    <name evidence="2" type="primary">K02A2.6</name>
    <name evidence="2" type="ORF">AWC38_SpisGene13617</name>
</gene>
<dbReference type="InterPro" id="IPR012337">
    <property type="entry name" value="RNaseH-like_sf"/>
</dbReference>
<organism evidence="2 3">
    <name type="scientific">Stylophora pistillata</name>
    <name type="common">Smooth cauliflower coral</name>
    <dbReference type="NCBI Taxonomy" id="50429"/>
    <lineage>
        <taxon>Eukaryota</taxon>
        <taxon>Metazoa</taxon>
        <taxon>Cnidaria</taxon>
        <taxon>Anthozoa</taxon>
        <taxon>Hexacorallia</taxon>
        <taxon>Scleractinia</taxon>
        <taxon>Astrocoeniina</taxon>
        <taxon>Pocilloporidae</taxon>
        <taxon>Stylophora</taxon>
    </lineage>
</organism>
<dbReference type="Gene3D" id="3.40.30.10">
    <property type="entry name" value="Glutaredoxin"/>
    <property type="match status" value="1"/>
</dbReference>
<dbReference type="InterPro" id="IPR036249">
    <property type="entry name" value="Thioredoxin-like_sf"/>
</dbReference>
<dbReference type="SUPFAM" id="SSF53098">
    <property type="entry name" value="Ribonuclease H-like"/>
    <property type="match status" value="1"/>
</dbReference>
<dbReference type="Proteomes" id="UP000225706">
    <property type="component" value="Unassembled WGS sequence"/>
</dbReference>
<sequence>MQQIEEETIDQFVCRLRQKAISCEFPSMDEAICDQIIEKCRDPKLHQKFLEKSSEATLTVLRETARVYEAVNTQMQSIERPEQLNVLRVGPLNSPQARSITSEGTSVDIMLRTLYADVFSGVGKLKNFQLNLHVNKDVKPVAQPVRRLPFGLRDKVDKKLDELLKEDIIEEVPSGPTERVSPLVVVPKPDGDIRVCVYMRRANEAIERERHPIPTIEEFVSEEFENFLATHGIQHRKSPPLWPQANGEVERQNRTLLKSLRVAEVEGKKWKDELDKFLLACRTTPHCSAGATPAFLMFGRELKTTLPELRPNKSVLDESTRDRYWNQKRAGKMYRDKQRHAVDNPITPGDKKGAKKWLQDTKCEFRMFVDPERQLYNALGLKRSVAKVWSISALIYYAEQKRANRKLVAMFEEDDPTQMGGDFVFDKNGKLVLIHRSKVSTDRPSVENLLECVRDLSAFNTEEGS</sequence>
<dbReference type="GO" id="GO:0015074">
    <property type="term" value="P:DNA integration"/>
    <property type="evidence" value="ECO:0007669"/>
    <property type="project" value="InterPro"/>
</dbReference>
<dbReference type="InterPro" id="IPR043502">
    <property type="entry name" value="DNA/RNA_pol_sf"/>
</dbReference>
<dbReference type="EMBL" id="LSMT01000259">
    <property type="protein sequence ID" value="PFX21896.1"/>
    <property type="molecule type" value="Genomic_DNA"/>
</dbReference>
<dbReference type="InterPro" id="IPR050951">
    <property type="entry name" value="Retrovirus_Pol_polyprotein"/>
</dbReference>
<dbReference type="InterPro" id="IPR043128">
    <property type="entry name" value="Rev_trsase/Diguanyl_cyclase"/>
</dbReference>
<evidence type="ECO:0000313" key="2">
    <source>
        <dbReference type="EMBL" id="PFX21896.1"/>
    </source>
</evidence>
<name>A0A2B4RXK7_STYPI</name>
<accession>A0A2B4RXK7</accession>
<dbReference type="SUPFAM" id="SSF52833">
    <property type="entry name" value="Thioredoxin-like"/>
    <property type="match status" value="1"/>
</dbReference>
<dbReference type="Gene3D" id="3.30.420.10">
    <property type="entry name" value="Ribonuclease H-like superfamily/Ribonuclease H"/>
    <property type="match status" value="1"/>
</dbReference>
<dbReference type="Pfam" id="PF13911">
    <property type="entry name" value="AhpC-TSA_2"/>
    <property type="match status" value="1"/>
</dbReference>
<dbReference type="InterPro" id="IPR001584">
    <property type="entry name" value="Integrase_cat-core"/>
</dbReference>
<protein>
    <submittedName>
        <fullName evidence="2">Uncharacterized protein K02A2.6</fullName>
    </submittedName>
</protein>
<dbReference type="Gene3D" id="3.30.70.270">
    <property type="match status" value="1"/>
</dbReference>
<dbReference type="PROSITE" id="PS50994">
    <property type="entry name" value="INTEGRASE"/>
    <property type="match status" value="1"/>
</dbReference>
<dbReference type="SUPFAM" id="SSF56672">
    <property type="entry name" value="DNA/RNA polymerases"/>
    <property type="match status" value="1"/>
</dbReference>
<dbReference type="STRING" id="50429.A0A2B4RXK7"/>
<dbReference type="InterPro" id="IPR032801">
    <property type="entry name" value="PXL2A/B/C"/>
</dbReference>
<feature type="domain" description="Integrase catalytic" evidence="1">
    <location>
        <begin position="218"/>
        <end position="301"/>
    </location>
</feature>
<proteinExistence type="predicted"/>
<comment type="caution">
    <text evidence="2">The sequence shown here is derived from an EMBL/GenBank/DDBJ whole genome shotgun (WGS) entry which is preliminary data.</text>
</comment>
<dbReference type="Gene3D" id="3.10.10.10">
    <property type="entry name" value="HIV Type 1 Reverse Transcriptase, subunit A, domain 1"/>
    <property type="match status" value="1"/>
</dbReference>